<evidence type="ECO:0000256" key="10">
    <source>
        <dbReference type="ARBA" id="ARBA00022989"/>
    </source>
</evidence>
<evidence type="ECO:0000256" key="14">
    <source>
        <dbReference type="SAM" id="Phobius"/>
    </source>
</evidence>
<dbReference type="AlphaFoldDB" id="A0A9W9YH41"/>
<evidence type="ECO:0000256" key="4">
    <source>
        <dbReference type="ARBA" id="ARBA00011967"/>
    </source>
</evidence>
<feature type="transmembrane region" description="Helical" evidence="14">
    <location>
        <begin position="44"/>
        <end position="63"/>
    </location>
</feature>
<comment type="catalytic activity">
    <reaction evidence="13">
        <text>an alpha-D-Glc-(1-&gt;3)-alpha-D-Glc-(1-&gt;3)-alpha-D-Man-(1-&gt;2)-alpha-D-Man-(1-&gt;2)-alpha-D-Man-(1-&gt;3)-[alpha-D-Man-(1-&gt;2)-alpha-D-Man-(1-&gt;3)-[alpha-D-Man-(1-&gt;2)-alpha-D-Man-(1-&gt;6)]-alpha-D-Man-(1-&gt;6)]-beta-D-Man-(1-&gt;4)-beta-D-GlcNAc-(1-&gt;4)-alpha-D-GlcNAc-diphospho-di-trans,poly-cis-dolichol + a di-trans,poly-cis-dolichyl beta-D-glucosyl phosphate = a alpha-D-Glc-(1-&gt;2)-alpha-D-Glc-(1-&gt;3)-alpha-D-Glc-(1-&gt;3)-alpha-D-Man-(1-&gt;2)-alpha-D-Man-(1-&gt;2)-alpha-D-Man-(1-&gt;3)-[alpha-D-Man-(1-&gt;2)-alpha-D-Man-(1-&gt;3)-[alpha-D-Man-(1-&gt;2)-alpha-D-Man-(1-&gt;6)]-alpha-D-Man-(1-&gt;6)]-beta-D-Man-(1-&gt;4)-beta-D-GlcNAc-(1-&gt;4)-alpha-D-GlcNAc-diphospho-di-trans,poly-cis-dolichol + a di-trans,poly-cis-dolichyl phosphate + H(+)</text>
        <dbReference type="Rhea" id="RHEA:29543"/>
        <dbReference type="Rhea" id="RHEA-COMP:19498"/>
        <dbReference type="Rhea" id="RHEA-COMP:19502"/>
        <dbReference type="Rhea" id="RHEA-COMP:19512"/>
        <dbReference type="Rhea" id="RHEA-COMP:19522"/>
        <dbReference type="ChEBI" id="CHEBI:15378"/>
        <dbReference type="ChEBI" id="CHEBI:57525"/>
        <dbReference type="ChEBI" id="CHEBI:57683"/>
        <dbReference type="ChEBI" id="CHEBI:132522"/>
        <dbReference type="ChEBI" id="CHEBI:132523"/>
        <dbReference type="EC" id="2.4.1.256"/>
    </reaction>
    <physiologicalReaction direction="left-to-right" evidence="13">
        <dbReference type="Rhea" id="RHEA:29544"/>
    </physiologicalReaction>
</comment>
<feature type="transmembrane region" description="Helical" evidence="14">
    <location>
        <begin position="185"/>
        <end position="203"/>
    </location>
</feature>
<dbReference type="EC" id="2.4.1.256" evidence="4"/>
<evidence type="ECO:0000256" key="3">
    <source>
        <dbReference type="ARBA" id="ARBA00010600"/>
    </source>
</evidence>
<dbReference type="GO" id="GO:0006488">
    <property type="term" value="P:dolichol-linked oligosaccharide biosynthetic process"/>
    <property type="evidence" value="ECO:0007669"/>
    <property type="project" value="InterPro"/>
</dbReference>
<evidence type="ECO:0000256" key="2">
    <source>
        <dbReference type="ARBA" id="ARBA00004922"/>
    </source>
</evidence>
<reference evidence="15" key="1">
    <citation type="submission" date="2023-01" db="EMBL/GenBank/DDBJ databases">
        <title>Genome assembly of the deep-sea coral Lophelia pertusa.</title>
        <authorList>
            <person name="Herrera S."/>
            <person name="Cordes E."/>
        </authorList>
    </citation>
    <scope>NUCLEOTIDE SEQUENCE</scope>
    <source>
        <strain evidence="15">USNM1676648</strain>
        <tissue evidence="15">Polyp</tissue>
    </source>
</reference>
<evidence type="ECO:0000256" key="11">
    <source>
        <dbReference type="ARBA" id="ARBA00023136"/>
    </source>
</evidence>
<evidence type="ECO:0000256" key="6">
    <source>
        <dbReference type="ARBA" id="ARBA00022676"/>
    </source>
</evidence>
<comment type="similarity">
    <text evidence="3">Belongs to the ALG10 glucosyltransferase family.</text>
</comment>
<organism evidence="15 16">
    <name type="scientific">Desmophyllum pertusum</name>
    <dbReference type="NCBI Taxonomy" id="174260"/>
    <lineage>
        <taxon>Eukaryota</taxon>
        <taxon>Metazoa</taxon>
        <taxon>Cnidaria</taxon>
        <taxon>Anthozoa</taxon>
        <taxon>Hexacorallia</taxon>
        <taxon>Scleractinia</taxon>
        <taxon>Caryophylliina</taxon>
        <taxon>Caryophylliidae</taxon>
        <taxon>Desmophyllum</taxon>
    </lineage>
</organism>
<keyword evidence="8 14" id="KW-0812">Transmembrane</keyword>
<dbReference type="PANTHER" id="PTHR12989:SF10">
    <property type="entry name" value="DOL-P-GLC:GLC(2)MAN(9)GLCNAC(2)-PP-DOL ALPHA-1,2-GLUCOSYLTRANSFERASE-RELATED"/>
    <property type="match status" value="1"/>
</dbReference>
<dbReference type="EMBL" id="MU827625">
    <property type="protein sequence ID" value="KAJ7346450.1"/>
    <property type="molecule type" value="Genomic_DNA"/>
</dbReference>
<dbReference type="InterPro" id="IPR016900">
    <property type="entry name" value="Alg10"/>
</dbReference>
<accession>A0A9W9YH41</accession>
<evidence type="ECO:0000313" key="16">
    <source>
        <dbReference type="Proteomes" id="UP001163046"/>
    </source>
</evidence>
<dbReference type="Pfam" id="PF04922">
    <property type="entry name" value="DIE2_ALG10"/>
    <property type="match status" value="1"/>
</dbReference>
<evidence type="ECO:0000256" key="5">
    <source>
        <dbReference type="ARBA" id="ARBA00018512"/>
    </source>
</evidence>
<dbReference type="Proteomes" id="UP001163046">
    <property type="component" value="Unassembled WGS sequence"/>
</dbReference>
<comment type="subcellular location">
    <subcellularLocation>
        <location evidence="1">Endoplasmic reticulum membrane</location>
        <topology evidence="1">Multi-pass membrane protein</topology>
    </subcellularLocation>
</comment>
<dbReference type="OrthoDB" id="4769at2759"/>
<name>A0A9W9YH41_9CNID</name>
<protein>
    <recommendedName>
        <fullName evidence="5">Dol-P-Glc:Glc(2)Man(9)GlcNAc(2)-PP-Dol alpha-1,2-glucosyltransferase</fullName>
        <ecNumber evidence="4">2.4.1.256</ecNumber>
    </recommendedName>
</protein>
<evidence type="ECO:0000256" key="7">
    <source>
        <dbReference type="ARBA" id="ARBA00022679"/>
    </source>
</evidence>
<feature type="transmembrane region" description="Helical" evidence="14">
    <location>
        <begin position="151"/>
        <end position="173"/>
    </location>
</feature>
<proteinExistence type="inferred from homology"/>
<evidence type="ECO:0000256" key="13">
    <source>
        <dbReference type="ARBA" id="ARBA00048064"/>
    </source>
</evidence>
<sequence length="213" mass="23769">MVNVLFLMGNVWLLRQILNKLHCAKAQNEKPTDEDKSLATKCSVTALVLAIFPVLYFFTFLYYTDSSSTFFVLLLYYLGLRGNHFAAAVVGAASIIIRQTNVIWVVFTAGVTALRTLQPNVNVTDSSSLVTELKEYIISFYNNFFKVLKCLWAYGLVVISFAVFVVMNGGIVVGDKTQHKACLNVPQLFYLLVFTLAFSSSCARSSSRHCKLS</sequence>
<keyword evidence="11 14" id="KW-0472">Membrane</keyword>
<evidence type="ECO:0000256" key="8">
    <source>
        <dbReference type="ARBA" id="ARBA00022692"/>
    </source>
</evidence>
<evidence type="ECO:0000313" key="15">
    <source>
        <dbReference type="EMBL" id="KAJ7346450.1"/>
    </source>
</evidence>
<keyword evidence="7 15" id="KW-0808">Transferase</keyword>
<comment type="caution">
    <text evidence="15">The sequence shown here is derived from an EMBL/GenBank/DDBJ whole genome shotgun (WGS) entry which is preliminary data.</text>
</comment>
<dbReference type="PANTHER" id="PTHR12989">
    <property type="entry name" value="ALPHA-1,2-GLUCOSYLTRANSFERASE ALG10"/>
    <property type="match status" value="1"/>
</dbReference>
<dbReference type="GO" id="GO:0106073">
    <property type="term" value="F:dolichyl pyrophosphate Glc2Man9GlcNAc2 alpha-1,2-glucosyltransferase activity"/>
    <property type="evidence" value="ECO:0007669"/>
    <property type="project" value="UniProtKB-EC"/>
</dbReference>
<feature type="transmembrane region" description="Helical" evidence="14">
    <location>
        <begin position="75"/>
        <end position="97"/>
    </location>
</feature>
<dbReference type="GO" id="GO:0005789">
    <property type="term" value="C:endoplasmic reticulum membrane"/>
    <property type="evidence" value="ECO:0007669"/>
    <property type="project" value="UniProtKB-SubCell"/>
</dbReference>
<keyword evidence="10 14" id="KW-1133">Transmembrane helix</keyword>
<gene>
    <name evidence="15" type="primary">ALG10_2</name>
    <name evidence="15" type="ORF">OS493_040252</name>
</gene>
<keyword evidence="6 15" id="KW-0328">Glycosyltransferase</keyword>
<comment type="pathway">
    <text evidence="2">Protein modification; protein glycosylation.</text>
</comment>
<keyword evidence="16" id="KW-1185">Reference proteome</keyword>
<keyword evidence="9" id="KW-0256">Endoplasmic reticulum</keyword>
<evidence type="ECO:0000256" key="12">
    <source>
        <dbReference type="ARBA" id="ARBA00044727"/>
    </source>
</evidence>
<comment type="function">
    <text evidence="12">Dol-P-Glc:Glc(2)Man(9)GlcNAc(2)-PP-Dol alpha-1,2-glucosyltransferase that operates in the biosynthetic pathway of dolichol-linked oligosaccharides, the glycan precursors employed in protein asparagine (N)-glycosylation. The assembly of dolichol-linked oligosaccharides begins on the cytosolic side of the endoplasmic reticulum membrane and finishes in its lumen. The sequential addition of sugars to dolichol pyrophosphate produces dolichol-linked oligosaccharides containing fourteen sugars, including two GlcNAcs, nine mannoses and three glucoses. Once assembled, the oligosaccharide is transferred from the lipid to nascent proteins by oligosaccharyltransferases. In the lumen of the endoplasmic reticulum, adds the third and last glucose residue from dolichyl phosphate glucose (Dol-P-Glc) onto the lipid-linked oligosaccharide intermediate Glc(2)Man(9)GlcNAc(2)-PP-Dol to produce Glc(3)Man(9)GlcNAc(2)-PP-Dol.</text>
</comment>
<evidence type="ECO:0000256" key="9">
    <source>
        <dbReference type="ARBA" id="ARBA00022824"/>
    </source>
</evidence>
<evidence type="ECO:0000256" key="1">
    <source>
        <dbReference type="ARBA" id="ARBA00004477"/>
    </source>
</evidence>